<dbReference type="Pfam" id="PF14617">
    <property type="entry name" value="CMS1"/>
    <property type="match status" value="2"/>
</dbReference>
<gene>
    <name evidence="2" type="ORF">FA13DRAFT_1787623</name>
</gene>
<comment type="caution">
    <text evidence="2">The sequence shown here is derived from an EMBL/GenBank/DDBJ whole genome shotgun (WGS) entry which is preliminary data.</text>
</comment>
<dbReference type="AlphaFoldDB" id="A0A4Y7TRG1"/>
<dbReference type="OrthoDB" id="1929311at2759"/>
<keyword evidence="3" id="KW-1185">Reference proteome</keyword>
<dbReference type="PANTHER" id="PTHR24030">
    <property type="entry name" value="PROTEIN CMSS1"/>
    <property type="match status" value="1"/>
</dbReference>
<dbReference type="InterPro" id="IPR032704">
    <property type="entry name" value="Cms1"/>
</dbReference>
<name>A0A4Y7TRG1_COPMI</name>
<feature type="compositionally biased region" description="Basic residues" evidence="1">
    <location>
        <begin position="56"/>
        <end position="73"/>
    </location>
</feature>
<evidence type="ECO:0000256" key="1">
    <source>
        <dbReference type="SAM" id="MobiDB-lite"/>
    </source>
</evidence>
<organism evidence="2 3">
    <name type="scientific">Coprinellus micaceus</name>
    <name type="common">Glistening ink-cap mushroom</name>
    <name type="synonym">Coprinus micaceus</name>
    <dbReference type="NCBI Taxonomy" id="71717"/>
    <lineage>
        <taxon>Eukaryota</taxon>
        <taxon>Fungi</taxon>
        <taxon>Dikarya</taxon>
        <taxon>Basidiomycota</taxon>
        <taxon>Agaricomycotina</taxon>
        <taxon>Agaricomycetes</taxon>
        <taxon>Agaricomycetidae</taxon>
        <taxon>Agaricales</taxon>
        <taxon>Agaricineae</taxon>
        <taxon>Psathyrellaceae</taxon>
        <taxon>Coprinellus</taxon>
    </lineage>
</organism>
<dbReference type="PANTHER" id="PTHR24030:SF0">
    <property type="entry name" value="PROTEIN CMSS1"/>
    <property type="match status" value="1"/>
</dbReference>
<feature type="compositionally biased region" description="Polar residues" evidence="1">
    <location>
        <begin position="44"/>
        <end position="55"/>
    </location>
</feature>
<protein>
    <recommendedName>
        <fullName evidence="4">U3-containing 90S pre-ribosomal complex subunit-domain containing protein</fullName>
    </recommendedName>
</protein>
<reference evidence="2 3" key="1">
    <citation type="journal article" date="2019" name="Nat. Ecol. Evol.">
        <title>Megaphylogeny resolves global patterns of mushroom evolution.</title>
        <authorList>
            <person name="Varga T."/>
            <person name="Krizsan K."/>
            <person name="Foldi C."/>
            <person name="Dima B."/>
            <person name="Sanchez-Garcia M."/>
            <person name="Sanchez-Ramirez S."/>
            <person name="Szollosi G.J."/>
            <person name="Szarkandi J.G."/>
            <person name="Papp V."/>
            <person name="Albert L."/>
            <person name="Andreopoulos W."/>
            <person name="Angelini C."/>
            <person name="Antonin V."/>
            <person name="Barry K.W."/>
            <person name="Bougher N.L."/>
            <person name="Buchanan P."/>
            <person name="Buyck B."/>
            <person name="Bense V."/>
            <person name="Catcheside P."/>
            <person name="Chovatia M."/>
            <person name="Cooper J."/>
            <person name="Damon W."/>
            <person name="Desjardin D."/>
            <person name="Finy P."/>
            <person name="Geml J."/>
            <person name="Haridas S."/>
            <person name="Hughes K."/>
            <person name="Justo A."/>
            <person name="Karasinski D."/>
            <person name="Kautmanova I."/>
            <person name="Kiss B."/>
            <person name="Kocsube S."/>
            <person name="Kotiranta H."/>
            <person name="LaButti K.M."/>
            <person name="Lechner B.E."/>
            <person name="Liimatainen K."/>
            <person name="Lipzen A."/>
            <person name="Lukacs Z."/>
            <person name="Mihaltcheva S."/>
            <person name="Morgado L.N."/>
            <person name="Niskanen T."/>
            <person name="Noordeloos M.E."/>
            <person name="Ohm R.A."/>
            <person name="Ortiz-Santana B."/>
            <person name="Ovrebo C."/>
            <person name="Racz N."/>
            <person name="Riley R."/>
            <person name="Savchenko A."/>
            <person name="Shiryaev A."/>
            <person name="Soop K."/>
            <person name="Spirin V."/>
            <person name="Szebenyi C."/>
            <person name="Tomsovsky M."/>
            <person name="Tulloss R.E."/>
            <person name="Uehling J."/>
            <person name="Grigoriev I.V."/>
            <person name="Vagvolgyi C."/>
            <person name="Papp T."/>
            <person name="Martin F.M."/>
            <person name="Miettinen O."/>
            <person name="Hibbett D.S."/>
            <person name="Nagy L.G."/>
        </authorList>
    </citation>
    <scope>NUCLEOTIDE SEQUENCE [LARGE SCALE GENOMIC DNA]</scope>
    <source>
        <strain evidence="2 3">FP101781</strain>
    </source>
</reference>
<proteinExistence type="predicted"/>
<sequence>MPGGDDLEDDFVADELVELSEEEGSLHELDDDSNDYADEPTPTAAANSPSDSTVLSKKRKRREKEKEKRLKKRKLAEVAEPKQELSIAAQSPEDISEYLATMQKKSFTDMSDIELDDMRIPSSAIADTTAWTNSRSLDLLADFIMKSRSVITCLLQPFISSPRLAHPPALPTLRTRLGQKPKSTGAPTLLFVTSAALRVADVVRILRDKRLRGEKGGEIAKLFAKHFKLSEHVDYLRRTRIGAAAGTPGRLGKLLTETGSLAISALTHIILDVTHRDAKNRTLLDIPETRDEVFKTVLGAPSVQKGIREGKIQVVLF</sequence>
<feature type="compositionally biased region" description="Acidic residues" evidence="1">
    <location>
        <begin position="19"/>
        <end position="38"/>
    </location>
</feature>
<accession>A0A4Y7TRG1</accession>
<dbReference type="STRING" id="71717.A0A4Y7TRG1"/>
<dbReference type="GO" id="GO:0005634">
    <property type="term" value="C:nucleus"/>
    <property type="evidence" value="ECO:0007669"/>
    <property type="project" value="TreeGrafter"/>
</dbReference>
<dbReference type="Proteomes" id="UP000298030">
    <property type="component" value="Unassembled WGS sequence"/>
</dbReference>
<evidence type="ECO:0008006" key="4">
    <source>
        <dbReference type="Google" id="ProtNLM"/>
    </source>
</evidence>
<dbReference type="GO" id="GO:0030686">
    <property type="term" value="C:90S preribosome"/>
    <property type="evidence" value="ECO:0007669"/>
    <property type="project" value="TreeGrafter"/>
</dbReference>
<evidence type="ECO:0000313" key="3">
    <source>
        <dbReference type="Proteomes" id="UP000298030"/>
    </source>
</evidence>
<dbReference type="EMBL" id="QPFP01000006">
    <property type="protein sequence ID" value="TEB36139.1"/>
    <property type="molecule type" value="Genomic_DNA"/>
</dbReference>
<evidence type="ECO:0000313" key="2">
    <source>
        <dbReference type="EMBL" id="TEB36139.1"/>
    </source>
</evidence>
<feature type="region of interest" description="Disordered" evidence="1">
    <location>
        <begin position="19"/>
        <end position="73"/>
    </location>
</feature>